<organism evidence="1 2">
    <name type="scientific">Pseudarcicella hirudinis</name>
    <dbReference type="NCBI Taxonomy" id="1079859"/>
    <lineage>
        <taxon>Bacteria</taxon>
        <taxon>Pseudomonadati</taxon>
        <taxon>Bacteroidota</taxon>
        <taxon>Cytophagia</taxon>
        <taxon>Cytophagales</taxon>
        <taxon>Flectobacillaceae</taxon>
        <taxon>Pseudarcicella</taxon>
    </lineage>
</organism>
<keyword evidence="2" id="KW-1185">Reference proteome</keyword>
<dbReference type="RefSeq" id="WP_092015675.1">
    <property type="nucleotide sequence ID" value="NZ_FOXH01000004.1"/>
</dbReference>
<evidence type="ECO:0000313" key="1">
    <source>
        <dbReference type="EMBL" id="SFP61749.1"/>
    </source>
</evidence>
<dbReference type="Pfam" id="PF15588">
    <property type="entry name" value="Imm10"/>
    <property type="match status" value="1"/>
</dbReference>
<evidence type="ECO:0000313" key="2">
    <source>
        <dbReference type="Proteomes" id="UP000199306"/>
    </source>
</evidence>
<name>A0A1I5RT52_9BACT</name>
<protein>
    <submittedName>
        <fullName evidence="1">Immunity protein 10</fullName>
    </submittedName>
</protein>
<gene>
    <name evidence="1" type="ORF">SAMN04515674_104234</name>
</gene>
<accession>A0A1I5RT52</accession>
<proteinExistence type="predicted"/>
<dbReference type="InterPro" id="IPR028962">
    <property type="entry name" value="Imm10"/>
</dbReference>
<sequence>MKFNASKVSLTKDENDVWIIGFIENESYANYVIIQYSNDVDEQELSLNWSKYYLELSNFGGSYNCISKINLTKNNLEIILNDSGSKKFNTNQILVYYSLNDLEYKNLLEELKTIFEDENDVTFNVIT</sequence>
<dbReference type="EMBL" id="FOXH01000004">
    <property type="protein sequence ID" value="SFP61749.1"/>
    <property type="molecule type" value="Genomic_DNA"/>
</dbReference>
<dbReference type="AlphaFoldDB" id="A0A1I5RT52"/>
<dbReference type="OrthoDB" id="9900129at2"/>
<dbReference type="STRING" id="1079859.SAMN04515674_104234"/>
<dbReference type="Proteomes" id="UP000199306">
    <property type="component" value="Unassembled WGS sequence"/>
</dbReference>
<reference evidence="1 2" key="1">
    <citation type="submission" date="2016-10" db="EMBL/GenBank/DDBJ databases">
        <authorList>
            <person name="de Groot N.N."/>
        </authorList>
    </citation>
    <scope>NUCLEOTIDE SEQUENCE [LARGE SCALE GENOMIC DNA]</scope>
    <source>
        <strain evidence="2">E92,LMG 26720,CCM 7988</strain>
    </source>
</reference>